<dbReference type="EMBL" id="JPRI01000001">
    <property type="protein sequence ID" value="KFF27959.1"/>
    <property type="molecule type" value="Genomic_DNA"/>
</dbReference>
<evidence type="ECO:0000259" key="1">
    <source>
        <dbReference type="Pfam" id="PF00550"/>
    </source>
</evidence>
<dbReference type="Pfam" id="PF00550">
    <property type="entry name" value="PP-binding"/>
    <property type="match status" value="1"/>
</dbReference>
<sequence length="101" mass="11488">MGSNGAGHLNNKINNNIKAINKKYMKTSVFLEKLQEELEEDETLTVETNLKSLESYDSISLLSVIAFVDENFDKKIDTKHFKDIETVSDLMNAIGKENFED</sequence>
<dbReference type="Gene3D" id="1.10.1200.10">
    <property type="entry name" value="ACP-like"/>
    <property type="match status" value="1"/>
</dbReference>
<reference evidence="2 3" key="1">
    <citation type="submission" date="2014-07" db="EMBL/GenBank/DDBJ databases">
        <title>Genome of Chryseobacterium vrystaatense LMG 22846.</title>
        <authorList>
            <person name="Pipes S.E."/>
            <person name="Stropko S.J."/>
            <person name="Newman J.D."/>
        </authorList>
    </citation>
    <scope>NUCLEOTIDE SEQUENCE [LARGE SCALE GENOMIC DNA]</scope>
    <source>
        <strain evidence="2 3">LMG 22846</strain>
    </source>
</reference>
<protein>
    <recommendedName>
        <fullName evidence="1">Carrier domain-containing protein</fullName>
    </recommendedName>
</protein>
<feature type="domain" description="Carrier" evidence="1">
    <location>
        <begin position="31"/>
        <end position="94"/>
    </location>
</feature>
<organism evidence="2 3">
    <name type="scientific">Chryseobacterium vrystaatense</name>
    <dbReference type="NCBI Taxonomy" id="307480"/>
    <lineage>
        <taxon>Bacteria</taxon>
        <taxon>Pseudomonadati</taxon>
        <taxon>Bacteroidota</taxon>
        <taxon>Flavobacteriia</taxon>
        <taxon>Flavobacteriales</taxon>
        <taxon>Weeksellaceae</taxon>
        <taxon>Chryseobacterium group</taxon>
        <taxon>Chryseobacterium</taxon>
    </lineage>
</organism>
<dbReference type="InterPro" id="IPR009081">
    <property type="entry name" value="PP-bd_ACP"/>
</dbReference>
<dbReference type="Proteomes" id="UP000028719">
    <property type="component" value="Unassembled WGS sequence"/>
</dbReference>
<proteinExistence type="predicted"/>
<keyword evidence="3" id="KW-1185">Reference proteome</keyword>
<dbReference type="InterPro" id="IPR036736">
    <property type="entry name" value="ACP-like_sf"/>
</dbReference>
<comment type="caution">
    <text evidence="2">The sequence shown here is derived from an EMBL/GenBank/DDBJ whole genome shotgun (WGS) entry which is preliminary data.</text>
</comment>
<name>A0ABR4URY3_9FLAO</name>
<gene>
    <name evidence="2" type="ORF">IW16_01705</name>
</gene>
<accession>A0ABR4URY3</accession>
<evidence type="ECO:0000313" key="3">
    <source>
        <dbReference type="Proteomes" id="UP000028719"/>
    </source>
</evidence>
<dbReference type="SUPFAM" id="SSF47336">
    <property type="entry name" value="ACP-like"/>
    <property type="match status" value="1"/>
</dbReference>
<evidence type="ECO:0000313" key="2">
    <source>
        <dbReference type="EMBL" id="KFF27959.1"/>
    </source>
</evidence>